<keyword evidence="9 10" id="KW-0739">Sodium transport</keyword>
<dbReference type="PANTHER" id="PTHR10110">
    <property type="entry name" value="SODIUM/HYDROGEN EXCHANGER"/>
    <property type="match status" value="1"/>
</dbReference>
<keyword evidence="11" id="KW-0175">Coiled coil</keyword>
<sequence>MRLWRFETGSFGSDWVTAMTATQAVELILALLVAMTVLALIAHRLRIPYPILFVLGGLALGLMPGIPHITLAPDLVLLLFLPPILFAEGILISPRAVRVHLQPIMLLAVGLVAVTTVAVALVAHLFVDLPWTLAFILGAIVSSTDAAATLAVADRLNAPHRVVTILDGENLFNDAMALVIYRAAVVMAVTAIFPIANVIPSFAAIAIGGVAIGLGVGWLAAWIRSHVTEPSVETTILLLTPFAAWIPADLIGVSAVLSVVTAAMYTGQDQFLKLSPATRLRDTTFLEVFTFLLEGLLFVLIGLQLPIVLASMATHPLGRLLWYAVVISLTVIVVRLIWTFGSAVLSVIFHWAVYRHSPAIAWREVAILSWAGMRGALALALALALPTMTATGDPFPERDMIIFVTFGVILVTLLLHGLSLPLLIRWLRRSERVEAAEEAREDVIARRRMVQAALVRLDELADPAVPEEIVRDIRTELLHQFHHLTGQVSELHKTQEDAIRRLRREMMAVERREAIRLHDQGAIGDEVLQRVEKQLDLEEAQLETEEAEEHI</sequence>
<evidence type="ECO:0000256" key="8">
    <source>
        <dbReference type="ARBA" id="ARBA00023136"/>
    </source>
</evidence>
<feature type="transmembrane region" description="Helical" evidence="10">
    <location>
        <begin position="365"/>
        <end position="388"/>
    </location>
</feature>
<reference evidence="13 14" key="1">
    <citation type="journal article" date="2012" name="ISME J.">
        <title>Nitrification expanded: discovery, physiology and genomics of a nitrite-oxidizing bacterium from the phylum Chloroflexi.</title>
        <authorList>
            <person name="Sorokin D.Y."/>
            <person name="Lucker S."/>
            <person name="Vejmelkova D."/>
            <person name="Kostrikina N.A."/>
            <person name="Kleerebezem R."/>
            <person name="Rijpstra W.I."/>
            <person name="Damste J.S."/>
            <person name="Le Paslier D."/>
            <person name="Muyzer G."/>
            <person name="Wagner M."/>
            <person name="van Loosdrecht M.C."/>
            <person name="Daims H."/>
        </authorList>
    </citation>
    <scope>NUCLEOTIDE SEQUENCE [LARGE SCALE GENOMIC DNA]</scope>
    <source>
        <strain evidence="14">none</strain>
    </source>
</reference>
<dbReference type="GO" id="GO:0015385">
    <property type="term" value="F:sodium:proton antiporter activity"/>
    <property type="evidence" value="ECO:0007669"/>
    <property type="project" value="InterPro"/>
</dbReference>
<dbReference type="InterPro" id="IPR006153">
    <property type="entry name" value="Cation/H_exchanger_TM"/>
</dbReference>
<protein>
    <submittedName>
        <fullName evidence="13">Na+/H+ antiporter</fullName>
    </submittedName>
</protein>
<dbReference type="InterPro" id="IPR004705">
    <property type="entry name" value="Cation/H_exchanger_CPA1_bac"/>
</dbReference>
<feature type="domain" description="Cation/H+ exchanger transmembrane" evidence="12">
    <location>
        <begin position="33"/>
        <end position="426"/>
    </location>
</feature>
<feature type="transmembrane region" description="Helical" evidence="10">
    <location>
        <begin position="243"/>
        <end position="265"/>
    </location>
</feature>
<dbReference type="Gene3D" id="6.10.140.1330">
    <property type="match status" value="1"/>
</dbReference>
<dbReference type="PANTHER" id="PTHR10110:SF86">
    <property type="entry name" value="SODIUM_HYDROGEN EXCHANGER 7"/>
    <property type="match status" value="1"/>
</dbReference>
<keyword evidence="2 10" id="KW-0813">Transport</keyword>
<feature type="coiled-coil region" evidence="11">
    <location>
        <begin position="492"/>
        <end position="550"/>
    </location>
</feature>
<dbReference type="NCBIfam" id="TIGR00831">
    <property type="entry name" value="a_cpa1"/>
    <property type="match status" value="1"/>
</dbReference>
<dbReference type="AlphaFoldDB" id="I4EI50"/>
<accession>I4EI50</accession>
<feature type="transmembrane region" description="Helical" evidence="10">
    <location>
        <begin position="20"/>
        <end position="42"/>
    </location>
</feature>
<evidence type="ECO:0000256" key="1">
    <source>
        <dbReference type="ARBA" id="ARBA00004651"/>
    </source>
</evidence>
<evidence type="ECO:0000256" key="7">
    <source>
        <dbReference type="ARBA" id="ARBA00023065"/>
    </source>
</evidence>
<feature type="transmembrane region" description="Helical" evidence="10">
    <location>
        <begin position="320"/>
        <end position="353"/>
    </location>
</feature>
<evidence type="ECO:0000256" key="9">
    <source>
        <dbReference type="ARBA" id="ARBA00023201"/>
    </source>
</evidence>
<feature type="transmembrane region" description="Helical" evidence="10">
    <location>
        <begin position="104"/>
        <end position="127"/>
    </location>
</feature>
<comment type="similarity">
    <text evidence="10">Belongs to the monovalent cation:proton antiporter 1 (CPA1) transporter (TC 2.A.36) family.</text>
</comment>
<evidence type="ECO:0000313" key="13">
    <source>
        <dbReference type="EMBL" id="CCF84362.1"/>
    </source>
</evidence>
<evidence type="ECO:0000256" key="3">
    <source>
        <dbReference type="ARBA" id="ARBA00022475"/>
    </source>
</evidence>
<feature type="transmembrane region" description="Helical" evidence="10">
    <location>
        <begin position="175"/>
        <end position="195"/>
    </location>
</feature>
<evidence type="ECO:0000256" key="4">
    <source>
        <dbReference type="ARBA" id="ARBA00022692"/>
    </source>
</evidence>
<evidence type="ECO:0000256" key="6">
    <source>
        <dbReference type="ARBA" id="ARBA00023053"/>
    </source>
</evidence>
<dbReference type="GO" id="GO:0051453">
    <property type="term" value="P:regulation of intracellular pH"/>
    <property type="evidence" value="ECO:0007669"/>
    <property type="project" value="TreeGrafter"/>
</dbReference>
<evidence type="ECO:0000259" key="12">
    <source>
        <dbReference type="Pfam" id="PF00999"/>
    </source>
</evidence>
<comment type="caution">
    <text evidence="13">The sequence shown here is derived from an EMBL/GenBank/DDBJ whole genome shotgun (WGS) entry which is preliminary data.</text>
</comment>
<organism evidence="13 14">
    <name type="scientific">Nitrolancea hollandica Lb</name>
    <dbReference type="NCBI Taxonomy" id="1129897"/>
    <lineage>
        <taxon>Bacteria</taxon>
        <taxon>Pseudomonadati</taxon>
        <taxon>Thermomicrobiota</taxon>
        <taxon>Thermomicrobia</taxon>
        <taxon>Sphaerobacterales</taxon>
        <taxon>Sphaerobacterineae</taxon>
        <taxon>Sphaerobacteraceae</taxon>
        <taxon>Nitrolancea</taxon>
    </lineage>
</organism>
<feature type="transmembrane region" description="Helical" evidence="10">
    <location>
        <begin position="49"/>
        <end position="69"/>
    </location>
</feature>
<keyword evidence="5 10" id="KW-1133">Transmembrane helix</keyword>
<dbReference type="InterPro" id="IPR018422">
    <property type="entry name" value="Cation/H_exchanger_CPA1"/>
</dbReference>
<comment type="subcellular location">
    <subcellularLocation>
        <location evidence="1 10">Cell membrane</location>
        <topology evidence="1 10">Multi-pass membrane protein</topology>
    </subcellularLocation>
</comment>
<dbReference type="Pfam" id="PF00999">
    <property type="entry name" value="Na_H_Exchanger"/>
    <property type="match status" value="1"/>
</dbReference>
<dbReference type="Proteomes" id="UP000004221">
    <property type="component" value="Unassembled WGS sequence"/>
</dbReference>
<feature type="transmembrane region" description="Helical" evidence="10">
    <location>
        <begin position="400"/>
        <end position="424"/>
    </location>
</feature>
<name>I4EI50_9BACT</name>
<proteinExistence type="inferred from homology"/>
<evidence type="ECO:0000313" key="14">
    <source>
        <dbReference type="Proteomes" id="UP000004221"/>
    </source>
</evidence>
<feature type="transmembrane region" description="Helical" evidence="10">
    <location>
        <begin position="202"/>
        <end position="223"/>
    </location>
</feature>
<keyword evidence="8 10" id="KW-0472">Membrane</keyword>
<keyword evidence="6 10" id="KW-0915">Sodium</keyword>
<keyword evidence="7 10" id="KW-0406">Ion transport</keyword>
<feature type="transmembrane region" description="Helical" evidence="10">
    <location>
        <begin position="75"/>
        <end position="92"/>
    </location>
</feature>
<keyword evidence="14" id="KW-1185">Reference proteome</keyword>
<keyword evidence="10" id="KW-0050">Antiport</keyword>
<evidence type="ECO:0000256" key="11">
    <source>
        <dbReference type="SAM" id="Coils"/>
    </source>
</evidence>
<evidence type="ECO:0000256" key="5">
    <source>
        <dbReference type="ARBA" id="ARBA00022989"/>
    </source>
</evidence>
<dbReference type="GO" id="GO:0005886">
    <property type="term" value="C:plasma membrane"/>
    <property type="evidence" value="ECO:0007669"/>
    <property type="project" value="UniProtKB-SubCell"/>
</dbReference>
<comment type="function">
    <text evidence="10">Na(+)/H(+) antiporter that extrudes sodium in exchange for external protons.</text>
</comment>
<dbReference type="EMBL" id="CAGS01000262">
    <property type="protein sequence ID" value="CCF84362.1"/>
    <property type="molecule type" value="Genomic_DNA"/>
</dbReference>
<keyword evidence="3 10" id="KW-1003">Cell membrane</keyword>
<evidence type="ECO:0000256" key="2">
    <source>
        <dbReference type="ARBA" id="ARBA00022448"/>
    </source>
</evidence>
<dbReference type="GO" id="GO:0098719">
    <property type="term" value="P:sodium ion import across plasma membrane"/>
    <property type="evidence" value="ECO:0007669"/>
    <property type="project" value="TreeGrafter"/>
</dbReference>
<keyword evidence="4 10" id="KW-0812">Transmembrane</keyword>
<gene>
    <name evidence="13" type="ORF">NITHO_3340004</name>
</gene>
<evidence type="ECO:0000256" key="10">
    <source>
        <dbReference type="RuleBase" id="RU366002"/>
    </source>
</evidence>
<dbReference type="GO" id="GO:0015386">
    <property type="term" value="F:potassium:proton antiporter activity"/>
    <property type="evidence" value="ECO:0007669"/>
    <property type="project" value="TreeGrafter"/>
</dbReference>
<feature type="transmembrane region" description="Helical" evidence="10">
    <location>
        <begin position="285"/>
        <end position="308"/>
    </location>
</feature>